<organism evidence="1 2">
    <name type="scientific">Desulfosarcina alkanivorans</name>
    <dbReference type="NCBI Taxonomy" id="571177"/>
    <lineage>
        <taxon>Bacteria</taxon>
        <taxon>Pseudomonadati</taxon>
        <taxon>Thermodesulfobacteriota</taxon>
        <taxon>Desulfobacteria</taxon>
        <taxon>Desulfobacterales</taxon>
        <taxon>Desulfosarcinaceae</taxon>
        <taxon>Desulfosarcina</taxon>
    </lineage>
</organism>
<evidence type="ECO:0000313" key="2">
    <source>
        <dbReference type="Proteomes" id="UP000427906"/>
    </source>
</evidence>
<dbReference type="OrthoDB" id="5421860at2"/>
<keyword evidence="2" id="KW-1185">Reference proteome</keyword>
<evidence type="ECO:0000313" key="1">
    <source>
        <dbReference type="EMBL" id="BBO70835.1"/>
    </source>
</evidence>
<dbReference type="InterPro" id="IPR058303">
    <property type="entry name" value="DUF7990"/>
</dbReference>
<dbReference type="KEGG" id="dalk:DSCA_47650"/>
<reference evidence="1 2" key="1">
    <citation type="submission" date="2019-11" db="EMBL/GenBank/DDBJ databases">
        <title>Comparative genomics of hydrocarbon-degrading Desulfosarcina strains.</title>
        <authorList>
            <person name="Watanabe M."/>
            <person name="Kojima H."/>
            <person name="Fukui M."/>
        </authorList>
    </citation>
    <scope>NUCLEOTIDE SEQUENCE [LARGE SCALE GENOMIC DNA]</scope>
    <source>
        <strain evidence="1 2">PL12</strain>
    </source>
</reference>
<accession>A0A5K7YRA0</accession>
<protein>
    <submittedName>
        <fullName evidence="1">Uncharacterized protein</fullName>
    </submittedName>
</protein>
<dbReference type="AlphaFoldDB" id="A0A5K7YRA0"/>
<dbReference type="RefSeq" id="WP_155318752.1">
    <property type="nucleotide sequence ID" value="NZ_AP021874.1"/>
</dbReference>
<name>A0A5K7YRA0_9BACT</name>
<dbReference type="EMBL" id="AP021874">
    <property type="protein sequence ID" value="BBO70835.1"/>
    <property type="molecule type" value="Genomic_DNA"/>
</dbReference>
<proteinExistence type="predicted"/>
<dbReference type="Proteomes" id="UP000427906">
    <property type="component" value="Chromosome"/>
</dbReference>
<gene>
    <name evidence="1" type="ORF">DSCA_47650</name>
</gene>
<dbReference type="Pfam" id="PF25952">
    <property type="entry name" value="DUF7990"/>
    <property type="match status" value="1"/>
</dbReference>
<sequence length="100" mass="11069">MIPAPPSIIAAIGHRIRQLWASMDEVARDKAVDTIEYEVRELDNIFALLVLGAFVGIPSPPVQITLELMPDMEHEFCVMLDKVGTAHDPLGELFSVLDID</sequence>